<evidence type="ECO:0000313" key="2">
    <source>
        <dbReference type="Proteomes" id="UP000299102"/>
    </source>
</evidence>
<dbReference type="AlphaFoldDB" id="A0A4C1Y6K0"/>
<accession>A0A4C1Y6K0</accession>
<comment type="caution">
    <text evidence="1">The sequence shown here is derived from an EMBL/GenBank/DDBJ whole genome shotgun (WGS) entry which is preliminary data.</text>
</comment>
<dbReference type="Proteomes" id="UP000299102">
    <property type="component" value="Unassembled WGS sequence"/>
</dbReference>
<protein>
    <submittedName>
        <fullName evidence="1">Uncharacterized protein</fullName>
    </submittedName>
</protein>
<proteinExistence type="predicted"/>
<keyword evidence="2" id="KW-1185">Reference proteome</keyword>
<organism evidence="1 2">
    <name type="scientific">Eumeta variegata</name>
    <name type="common">Bagworm moth</name>
    <name type="synonym">Eumeta japonica</name>
    <dbReference type="NCBI Taxonomy" id="151549"/>
    <lineage>
        <taxon>Eukaryota</taxon>
        <taxon>Metazoa</taxon>
        <taxon>Ecdysozoa</taxon>
        <taxon>Arthropoda</taxon>
        <taxon>Hexapoda</taxon>
        <taxon>Insecta</taxon>
        <taxon>Pterygota</taxon>
        <taxon>Neoptera</taxon>
        <taxon>Endopterygota</taxon>
        <taxon>Lepidoptera</taxon>
        <taxon>Glossata</taxon>
        <taxon>Ditrysia</taxon>
        <taxon>Tineoidea</taxon>
        <taxon>Psychidae</taxon>
        <taxon>Oiketicinae</taxon>
        <taxon>Eumeta</taxon>
    </lineage>
</organism>
<gene>
    <name evidence="1" type="ORF">EVAR_46684_1</name>
</gene>
<dbReference type="EMBL" id="BGZK01001066">
    <property type="protein sequence ID" value="GBP70189.1"/>
    <property type="molecule type" value="Genomic_DNA"/>
</dbReference>
<evidence type="ECO:0000313" key="1">
    <source>
        <dbReference type="EMBL" id="GBP70189.1"/>
    </source>
</evidence>
<sequence>MEPLLAIFNYVSTKGRKIFAYFFRHSLGCRSCQRDESPTVVLCFSVRGDTRDSRPVRAAPPATRCTDAARVPVRGRAPTGSVADVSRPAAAAGRIRVAQGVSVLHHRITAPTVHDTLKYFGFRLNLPVHTREHPRGAGRVTRAAATRLIATRSTRCARLRPVVSGPRFGPQR</sequence>
<reference evidence="1 2" key="1">
    <citation type="journal article" date="2019" name="Commun. Biol.">
        <title>The bagworm genome reveals a unique fibroin gene that provides high tensile strength.</title>
        <authorList>
            <person name="Kono N."/>
            <person name="Nakamura H."/>
            <person name="Ohtoshi R."/>
            <person name="Tomita M."/>
            <person name="Numata K."/>
            <person name="Arakawa K."/>
        </authorList>
    </citation>
    <scope>NUCLEOTIDE SEQUENCE [LARGE SCALE GENOMIC DNA]</scope>
</reference>
<name>A0A4C1Y6K0_EUMVA</name>